<proteinExistence type="predicted"/>
<name>A0A915HU62_ROMCU</name>
<evidence type="ECO:0000313" key="2">
    <source>
        <dbReference type="WBParaSite" id="nRc.2.0.1.t05434-RA"/>
    </source>
</evidence>
<dbReference type="AlphaFoldDB" id="A0A915HU62"/>
<accession>A0A915HU62</accession>
<dbReference type="WBParaSite" id="nRc.2.0.1.t05434-RA">
    <property type="protein sequence ID" value="nRc.2.0.1.t05434-RA"/>
    <property type="gene ID" value="nRc.2.0.1.g05434"/>
</dbReference>
<reference evidence="2" key="1">
    <citation type="submission" date="2022-11" db="UniProtKB">
        <authorList>
            <consortium name="WormBaseParasite"/>
        </authorList>
    </citation>
    <scope>IDENTIFICATION</scope>
</reference>
<sequence>MQNLISVSQPDVASTVGVYSDRAMPTGRLLFNQDPLNFDDDICVTICVNTPTSEMIHVSVIFQNCYTLRMNRVDLYGRYVLNAFCIPRVAVSGYFLIVNSQETCGNNQNYWFSMDTWILKVAKPEFAQGRHTLRTARKVKLIEGDDEDITQVTAQRYGSEWYNVLCECDCCLHCKQIGNATGPSLPFEWFENEALQEAREEKTVQVCAHPYRIPQFLRSGIG</sequence>
<dbReference type="Proteomes" id="UP000887565">
    <property type="component" value="Unplaced"/>
</dbReference>
<evidence type="ECO:0000313" key="1">
    <source>
        <dbReference type="Proteomes" id="UP000887565"/>
    </source>
</evidence>
<keyword evidence="1" id="KW-1185">Reference proteome</keyword>
<protein>
    <submittedName>
        <fullName evidence="2">Uncharacterized protein</fullName>
    </submittedName>
</protein>
<organism evidence="1 2">
    <name type="scientific">Romanomermis culicivorax</name>
    <name type="common">Nematode worm</name>
    <dbReference type="NCBI Taxonomy" id="13658"/>
    <lineage>
        <taxon>Eukaryota</taxon>
        <taxon>Metazoa</taxon>
        <taxon>Ecdysozoa</taxon>
        <taxon>Nematoda</taxon>
        <taxon>Enoplea</taxon>
        <taxon>Dorylaimia</taxon>
        <taxon>Mermithida</taxon>
        <taxon>Mermithoidea</taxon>
        <taxon>Mermithidae</taxon>
        <taxon>Romanomermis</taxon>
    </lineage>
</organism>